<keyword evidence="4" id="KW-1185">Reference proteome</keyword>
<evidence type="ECO:0000256" key="1">
    <source>
        <dbReference type="ARBA" id="ARBA00008791"/>
    </source>
</evidence>
<name>N1MJX2_9SPHN</name>
<evidence type="ECO:0000259" key="2">
    <source>
        <dbReference type="Pfam" id="PF00582"/>
    </source>
</evidence>
<dbReference type="CDD" id="cd00293">
    <property type="entry name" value="USP-like"/>
    <property type="match status" value="1"/>
</dbReference>
<reference evidence="3 4" key="1">
    <citation type="submission" date="2013-03" db="EMBL/GenBank/DDBJ databases">
        <authorList>
            <person name="Le V."/>
        </authorList>
    </citation>
    <scope>NUCLEOTIDE SEQUENCE [LARGE SCALE GENOMIC DNA]</scope>
    <source>
        <strain evidence="3 4">BiD32</strain>
    </source>
</reference>
<dbReference type="PANTHER" id="PTHR46268">
    <property type="entry name" value="STRESS RESPONSE PROTEIN NHAX"/>
    <property type="match status" value="1"/>
</dbReference>
<comment type="caution">
    <text evidence="3">The sequence shown here is derived from an EMBL/GenBank/DDBJ whole genome shotgun (WGS) entry which is preliminary data.</text>
</comment>
<dbReference type="OrthoDB" id="9804721at2"/>
<dbReference type="PANTHER" id="PTHR46268:SF15">
    <property type="entry name" value="UNIVERSAL STRESS PROTEIN HP_0031"/>
    <property type="match status" value="1"/>
</dbReference>
<evidence type="ECO:0000313" key="4">
    <source>
        <dbReference type="Proteomes" id="UP000013201"/>
    </source>
</evidence>
<dbReference type="Proteomes" id="UP000013201">
    <property type="component" value="Unassembled WGS sequence"/>
</dbReference>
<sequence>MAWTNILVPVLGGEKDAQLLTVAKALAEPFNATITMVYASPSPLSLFSWAGEGSFGPTDVAIRALQESADMGRTRCRELLAALGYPKTVFEAVDAEDWLGLRTVSRLADVVIWERSATRGHGFFASAFQQILLDERRPAFIADRPLPAGGTIAIAWDGGREASRALRRAVPLLRGAAKVVLLSVPHAMTHPCDGSRAVDYLADQGIRAESTVLHTHGDAGPAILEAVKNVGADLLVSGAFGHPRLQRFIFGGTTQFLLESQSGAALFLSH</sequence>
<protein>
    <submittedName>
        <fullName evidence="3">Universal stress protein family, tandem domain</fullName>
    </submittedName>
</protein>
<dbReference type="EMBL" id="CAVK010000061">
    <property type="protein sequence ID" value="CCW17049.1"/>
    <property type="molecule type" value="Genomic_DNA"/>
</dbReference>
<evidence type="ECO:0000313" key="3">
    <source>
        <dbReference type="EMBL" id="CCW17049.1"/>
    </source>
</evidence>
<dbReference type="Gene3D" id="3.40.50.12370">
    <property type="match status" value="1"/>
</dbReference>
<dbReference type="SUPFAM" id="SSF52402">
    <property type="entry name" value="Adenine nucleotide alpha hydrolases-like"/>
    <property type="match status" value="2"/>
</dbReference>
<proteinExistence type="inferred from homology"/>
<dbReference type="InterPro" id="IPR006016">
    <property type="entry name" value="UspA"/>
</dbReference>
<feature type="domain" description="UspA" evidence="2">
    <location>
        <begin position="151"/>
        <end position="259"/>
    </location>
</feature>
<reference evidence="4" key="2">
    <citation type="submission" date="2013-04" db="EMBL/GenBank/DDBJ databases">
        <title>Bisphenol A degrading Sphingobium sp. strain BiD32.</title>
        <authorList>
            <person name="Nielsen J.L."/>
            <person name="Zhou N.A."/>
            <person name="Kjeldal H."/>
        </authorList>
    </citation>
    <scope>NUCLEOTIDE SEQUENCE [LARGE SCALE GENOMIC DNA]</scope>
    <source>
        <strain evidence="4">BiD32</strain>
    </source>
</reference>
<comment type="similarity">
    <text evidence="1">Belongs to the universal stress protein A family.</text>
</comment>
<dbReference type="Pfam" id="PF00582">
    <property type="entry name" value="Usp"/>
    <property type="match status" value="1"/>
</dbReference>
<dbReference type="AlphaFoldDB" id="N1MJX2"/>
<gene>
    <name evidence="3" type="ORF">EBBID32_13880</name>
</gene>
<accession>N1MJX2</accession>
<organism evidence="3 4">
    <name type="scientific">Sphingobium indicum BiD32</name>
    <dbReference type="NCBI Taxonomy" id="1301087"/>
    <lineage>
        <taxon>Bacteria</taxon>
        <taxon>Pseudomonadati</taxon>
        <taxon>Pseudomonadota</taxon>
        <taxon>Alphaproteobacteria</taxon>
        <taxon>Sphingomonadales</taxon>
        <taxon>Sphingomonadaceae</taxon>
        <taxon>Sphingobium</taxon>
    </lineage>
</organism>